<proteinExistence type="predicted"/>
<dbReference type="EMBL" id="AZAJ01000001">
    <property type="protein sequence ID" value="ETA69418.1"/>
    <property type="molecule type" value="Genomic_DNA"/>
</dbReference>
<dbReference type="AlphaFoldDB" id="W9DUD8"/>
<dbReference type="GeneID" id="96961419"/>
<protein>
    <submittedName>
        <fullName evidence="1">Uncharacterized protein</fullName>
    </submittedName>
</protein>
<dbReference type="Proteomes" id="UP000019483">
    <property type="component" value="Unassembled WGS sequence"/>
</dbReference>
<dbReference type="RefSeq" id="WP_023846550.1">
    <property type="nucleotide sequence ID" value="NZ_AZAJ01000001.1"/>
</dbReference>
<comment type="caution">
    <text evidence="1">The sequence shown here is derived from an EMBL/GenBank/DDBJ whole genome shotgun (WGS) entry which is preliminary data.</text>
</comment>
<gene>
    <name evidence="1" type="ORF">MettiDRAFT_2917</name>
</gene>
<dbReference type="OrthoDB" id="373167at2157"/>
<reference evidence="1 2" key="1">
    <citation type="submission" date="2013-08" db="EMBL/GenBank/DDBJ databases">
        <authorList>
            <consortium name="DOE Joint Genome Institute"/>
            <person name="Eisen J."/>
            <person name="Huntemann M."/>
            <person name="Han J."/>
            <person name="Chen A."/>
            <person name="Kyrpides N."/>
            <person name="Mavromatis K."/>
            <person name="Markowitz V."/>
            <person name="Palaniappan K."/>
            <person name="Ivanova N."/>
            <person name="Schaumberg A."/>
            <person name="Pati A."/>
            <person name="Liolios K."/>
            <person name="Nordberg H.P."/>
            <person name="Cantor M.N."/>
            <person name="Hua S.X."/>
            <person name="Woyke T."/>
        </authorList>
    </citation>
    <scope>NUCLEOTIDE SEQUENCE [LARGE SCALE GENOMIC DNA]</scope>
    <source>
        <strain evidence="1 2">DSM 2278</strain>
    </source>
</reference>
<accession>W9DUD8</accession>
<sequence length="88" mass="10313">MTASNYIQLIKDEMLNEMSVNINQLCGKSSVIKGQDVLVENVKIETSRVVDTYKHPMYNIYMNHQLKYKDVSLFDAVYHVSVHFEKER</sequence>
<evidence type="ECO:0000313" key="2">
    <source>
        <dbReference type="Proteomes" id="UP000019483"/>
    </source>
</evidence>
<organism evidence="1 2">
    <name type="scientific">Methanolobus tindarius DSM 2278</name>
    <dbReference type="NCBI Taxonomy" id="1090322"/>
    <lineage>
        <taxon>Archaea</taxon>
        <taxon>Methanobacteriati</taxon>
        <taxon>Methanobacteriota</taxon>
        <taxon>Stenosarchaea group</taxon>
        <taxon>Methanomicrobia</taxon>
        <taxon>Methanosarcinales</taxon>
        <taxon>Methanosarcinaceae</taxon>
        <taxon>Methanolobus</taxon>
    </lineage>
</organism>
<keyword evidence="2" id="KW-1185">Reference proteome</keyword>
<evidence type="ECO:0000313" key="1">
    <source>
        <dbReference type="EMBL" id="ETA69418.1"/>
    </source>
</evidence>
<name>W9DUD8_METTI</name>